<reference evidence="13 14" key="1">
    <citation type="journal article" date="2018" name="Nat. Ecol. Evol.">
        <title>Genomic signatures of mitonuclear coevolution across populations of Tigriopus californicus.</title>
        <authorList>
            <person name="Barreto F.S."/>
            <person name="Watson E.T."/>
            <person name="Lima T.G."/>
            <person name="Willett C.S."/>
            <person name="Edmands S."/>
            <person name="Li W."/>
            <person name="Burton R.S."/>
        </authorList>
    </citation>
    <scope>NUCLEOTIDE SEQUENCE [LARGE SCALE GENOMIC DNA]</scope>
    <source>
        <strain evidence="13 14">San Diego</strain>
    </source>
</reference>
<sequence length="407" mass="47031">MSHFEDLLKIYYKRLFPYEPYIKWLGGVDRNYLSKREFSFTLQDDIYLRYLSFSTEQEFRTELIKRNPVKIDIGAVFTSPPSQARNDSKFQPQEKEIVFDIDMTDYDDVRSCCSGAEICPKCWKFMILAVKILDRALRRDFGFQYLLWVYSGRRGIHCWVSDPAARKLGQSARSAVAEYLQLVTGGDSKAKKVHLPVKVHPSIERALQIMKGEDKSDKMRRNYFQEICLVDQDIMGTTEEENKVLALISKADIRESVKQSFAKCKTSIQKWDNLVAITRGCNDLKTANVSSEIMLQYAYPRLDINVSKGLNHLLKSPFCVHPKTGRVCVPINPEKIDQFDPFTVPTLEQLTEEINQFALEEGDRVIKKEYKKTSLREPISLFENYLSTLSQTWKGKLIAESDSQGDF</sequence>
<evidence type="ECO:0000256" key="7">
    <source>
        <dbReference type="ARBA" id="ARBA00022695"/>
    </source>
</evidence>
<dbReference type="GO" id="GO:0003899">
    <property type="term" value="F:DNA-directed RNA polymerase activity"/>
    <property type="evidence" value="ECO:0007669"/>
    <property type="project" value="InterPro"/>
</dbReference>
<evidence type="ECO:0000256" key="12">
    <source>
        <dbReference type="RuleBase" id="RU003514"/>
    </source>
</evidence>
<accession>A0A553NDA7</accession>
<dbReference type="GO" id="GO:0046872">
    <property type="term" value="F:metal ion binding"/>
    <property type="evidence" value="ECO:0007669"/>
    <property type="project" value="UniProtKB-KW"/>
</dbReference>
<dbReference type="PANTHER" id="PTHR10536">
    <property type="entry name" value="DNA PRIMASE SMALL SUBUNIT"/>
    <property type="match status" value="1"/>
</dbReference>
<keyword evidence="11" id="KW-0804">Transcription</keyword>
<evidence type="ECO:0000313" key="14">
    <source>
        <dbReference type="Proteomes" id="UP000318571"/>
    </source>
</evidence>
<dbReference type="EMBL" id="VCGU01000458">
    <property type="protein sequence ID" value="TRY63432.1"/>
    <property type="molecule type" value="Genomic_DNA"/>
</dbReference>
<dbReference type="STRING" id="6832.A0A553NDA7"/>
<evidence type="ECO:0000256" key="5">
    <source>
        <dbReference type="ARBA" id="ARBA00022515"/>
    </source>
</evidence>
<dbReference type="EC" id="2.7.7.-" evidence="12"/>
<dbReference type="Pfam" id="PF01896">
    <property type="entry name" value="DNA_primase_S"/>
    <property type="match status" value="1"/>
</dbReference>
<dbReference type="Proteomes" id="UP000318571">
    <property type="component" value="Chromosome 10"/>
</dbReference>
<evidence type="ECO:0000256" key="4">
    <source>
        <dbReference type="ARBA" id="ARBA00022478"/>
    </source>
</evidence>
<evidence type="ECO:0000256" key="1">
    <source>
        <dbReference type="ARBA" id="ARBA00001936"/>
    </source>
</evidence>
<evidence type="ECO:0000256" key="3">
    <source>
        <dbReference type="ARBA" id="ARBA00009762"/>
    </source>
</evidence>
<dbReference type="OrthoDB" id="19606at2759"/>
<keyword evidence="14" id="KW-1185">Reference proteome</keyword>
<keyword evidence="4 12" id="KW-0240">DNA-directed RNA polymerase</keyword>
<evidence type="ECO:0000256" key="11">
    <source>
        <dbReference type="ARBA" id="ARBA00023163"/>
    </source>
</evidence>
<dbReference type="GO" id="GO:0006269">
    <property type="term" value="P:DNA replication, synthesis of primer"/>
    <property type="evidence" value="ECO:0007669"/>
    <property type="project" value="UniProtKB-KW"/>
</dbReference>
<evidence type="ECO:0000256" key="10">
    <source>
        <dbReference type="ARBA" id="ARBA00022833"/>
    </source>
</evidence>
<dbReference type="InterPro" id="IPR014052">
    <property type="entry name" value="DNA_primase_ssu_euk/arc"/>
</dbReference>
<evidence type="ECO:0000256" key="9">
    <source>
        <dbReference type="ARBA" id="ARBA00022723"/>
    </source>
</evidence>
<dbReference type="InterPro" id="IPR002755">
    <property type="entry name" value="DNA_primase_S"/>
</dbReference>
<keyword evidence="9" id="KW-0479">Metal-binding</keyword>
<gene>
    <name evidence="13" type="ORF">TCAL_07690</name>
</gene>
<dbReference type="CDD" id="cd04860">
    <property type="entry name" value="AE_Prim_S"/>
    <property type="match status" value="1"/>
</dbReference>
<comment type="caution">
    <text evidence="13">The sequence shown here is derived from an EMBL/GenBank/DDBJ whole genome shotgun (WGS) entry which is preliminary data.</text>
</comment>
<evidence type="ECO:0000256" key="8">
    <source>
        <dbReference type="ARBA" id="ARBA00022705"/>
    </source>
</evidence>
<dbReference type="GO" id="GO:0005658">
    <property type="term" value="C:alpha DNA polymerase:primase complex"/>
    <property type="evidence" value="ECO:0007669"/>
    <property type="project" value="UniProtKB-ARBA"/>
</dbReference>
<evidence type="ECO:0000313" key="13">
    <source>
        <dbReference type="EMBL" id="TRY63432.1"/>
    </source>
</evidence>
<keyword evidence="10" id="KW-0862">Zinc</keyword>
<keyword evidence="6 12" id="KW-0808">Transferase</keyword>
<keyword evidence="7" id="KW-0548">Nucleotidyltransferase</keyword>
<comment type="similarity">
    <text evidence="3 12">Belongs to the eukaryotic-type primase small subunit family.</text>
</comment>
<dbReference type="AlphaFoldDB" id="A0A553NDA7"/>
<dbReference type="OMA" id="NVTRGFN"/>
<dbReference type="Gene3D" id="3.90.920.10">
    <property type="entry name" value="DNA primase, PRIM domain"/>
    <property type="match status" value="1"/>
</dbReference>
<dbReference type="GO" id="GO:0006270">
    <property type="term" value="P:DNA replication initiation"/>
    <property type="evidence" value="ECO:0007669"/>
    <property type="project" value="UniProtKB-ARBA"/>
</dbReference>
<proteinExistence type="inferred from homology"/>
<comment type="cofactor">
    <cofactor evidence="1">
        <name>Mn(2+)</name>
        <dbReference type="ChEBI" id="CHEBI:29035"/>
    </cofactor>
</comment>
<name>A0A553NDA7_TIGCA</name>
<evidence type="ECO:0000256" key="6">
    <source>
        <dbReference type="ARBA" id="ARBA00022679"/>
    </source>
</evidence>
<dbReference type="NCBIfam" id="TIGR00335">
    <property type="entry name" value="primase_sml"/>
    <property type="match status" value="1"/>
</dbReference>
<protein>
    <recommendedName>
        <fullName evidence="12">DNA primase</fullName>
        <ecNumber evidence="12">2.7.7.-</ecNumber>
    </recommendedName>
</protein>
<dbReference type="SUPFAM" id="SSF56747">
    <property type="entry name" value="Prim-pol domain"/>
    <property type="match status" value="1"/>
</dbReference>
<comment type="cofactor">
    <cofactor evidence="2">
        <name>Mg(2+)</name>
        <dbReference type="ChEBI" id="CHEBI:18420"/>
    </cofactor>
</comment>
<dbReference type="FunFam" id="3.90.920.10:FF:000001">
    <property type="entry name" value="DNA primase"/>
    <property type="match status" value="1"/>
</dbReference>
<keyword evidence="8 12" id="KW-0235">DNA replication</keyword>
<evidence type="ECO:0000256" key="2">
    <source>
        <dbReference type="ARBA" id="ARBA00001946"/>
    </source>
</evidence>
<keyword evidence="5 12" id="KW-0639">Primosome</keyword>
<organism evidence="13 14">
    <name type="scientific">Tigriopus californicus</name>
    <name type="common">Marine copepod</name>
    <dbReference type="NCBI Taxonomy" id="6832"/>
    <lineage>
        <taxon>Eukaryota</taxon>
        <taxon>Metazoa</taxon>
        <taxon>Ecdysozoa</taxon>
        <taxon>Arthropoda</taxon>
        <taxon>Crustacea</taxon>
        <taxon>Multicrustacea</taxon>
        <taxon>Hexanauplia</taxon>
        <taxon>Copepoda</taxon>
        <taxon>Harpacticoida</taxon>
        <taxon>Harpacticidae</taxon>
        <taxon>Tigriopus</taxon>
    </lineage>
</organism>